<evidence type="ECO:0000313" key="3">
    <source>
        <dbReference type="Proteomes" id="UP000005952"/>
    </source>
</evidence>
<dbReference type="eggNOG" id="COG0477">
    <property type="taxonomic scope" value="Bacteria"/>
</dbReference>
<accession>N0B6G8</accession>
<keyword evidence="3" id="KW-1185">Reference proteome</keyword>
<proteinExistence type="predicted"/>
<dbReference type="AlphaFoldDB" id="N0B6G8"/>
<evidence type="ECO:0000313" key="2">
    <source>
        <dbReference type="EMBL" id="AGK58593.1"/>
    </source>
</evidence>
<feature type="transmembrane region" description="Helical" evidence="1">
    <location>
        <begin position="33"/>
        <end position="53"/>
    </location>
</feature>
<keyword evidence="1" id="KW-0812">Transmembrane</keyword>
<dbReference type="EMBL" id="CP005587">
    <property type="protein sequence ID" value="AGK58593.1"/>
    <property type="molecule type" value="Genomic_DNA"/>
</dbReference>
<organism evidence="2 3">
    <name type="scientific">Hyphomicrobium denitrificans 1NES1</name>
    <dbReference type="NCBI Taxonomy" id="670307"/>
    <lineage>
        <taxon>Bacteria</taxon>
        <taxon>Pseudomonadati</taxon>
        <taxon>Pseudomonadota</taxon>
        <taxon>Alphaproteobacteria</taxon>
        <taxon>Hyphomicrobiales</taxon>
        <taxon>Hyphomicrobiaceae</taxon>
        <taxon>Hyphomicrobium</taxon>
    </lineage>
</organism>
<protein>
    <submittedName>
        <fullName evidence="2">Uncharacterized protein</fullName>
    </submittedName>
</protein>
<name>N0B6G8_9HYPH</name>
<evidence type="ECO:0000256" key="1">
    <source>
        <dbReference type="SAM" id="Phobius"/>
    </source>
</evidence>
<dbReference type="STRING" id="670307.HYPDE_34608"/>
<sequence>MFGVLRAAPAVGAPTMTAYLAHHPISSGAGMRMFQAVIVFGVATVVFALSQLVPLPLAALGIADAADTTSVVIRISLVQLATLDTMRGRVGAVLSLHQRAEPTRRIRERYGRGASGALPATVFGFAGKRPIGDCAPSQAEESTALHLPDASCVGLPPPLYLRAFDAAVGLVMRKISRLGL</sequence>
<reference evidence="2 3" key="1">
    <citation type="journal article" date="2013" name="Genome Announc.">
        <title>Genome sequences for three denitrifying bacterial strains isolated from a uranium- and nitrate-contaminated subsurface environment.</title>
        <authorList>
            <person name="Venkatramanan R."/>
            <person name="Prakash O."/>
            <person name="Woyke T."/>
            <person name="Chain P."/>
            <person name="Goodwin L.A."/>
            <person name="Watson D."/>
            <person name="Brooks S."/>
            <person name="Kostka J.E."/>
            <person name="Green S.J."/>
        </authorList>
    </citation>
    <scope>NUCLEOTIDE SEQUENCE [LARGE SCALE GENOMIC DNA]</scope>
    <source>
        <strain evidence="2 3">1NES1</strain>
    </source>
</reference>
<gene>
    <name evidence="2" type="ORF">HYPDE_34608</name>
</gene>
<dbReference type="Proteomes" id="UP000005952">
    <property type="component" value="Chromosome"/>
</dbReference>
<keyword evidence="1" id="KW-0472">Membrane</keyword>
<dbReference type="KEGG" id="hdt:HYPDE_34608"/>
<dbReference type="HOGENOM" id="CLU_1494315_0_0_5"/>
<keyword evidence="1" id="KW-1133">Transmembrane helix</keyword>